<name>A0A3M9N838_9BACT</name>
<comment type="caution">
    <text evidence="2">The sequence shown here is derived from an EMBL/GenBank/DDBJ whole genome shotgun (WGS) entry which is preliminary data.</text>
</comment>
<gene>
    <name evidence="2" type="ORF">EFY79_16810</name>
</gene>
<dbReference type="RefSeq" id="WP_123121910.1">
    <property type="nucleotide sequence ID" value="NZ_RJJR01000015.1"/>
</dbReference>
<dbReference type="AlphaFoldDB" id="A0A3M9N838"/>
<keyword evidence="3" id="KW-1185">Reference proteome</keyword>
<proteinExistence type="predicted"/>
<accession>A0A3M9N838</accession>
<evidence type="ECO:0000313" key="2">
    <source>
        <dbReference type="EMBL" id="RNI33970.1"/>
    </source>
</evidence>
<protein>
    <submittedName>
        <fullName evidence="2">Uncharacterized protein</fullName>
    </submittedName>
</protein>
<keyword evidence="1" id="KW-1133">Transmembrane helix</keyword>
<keyword evidence="1" id="KW-0472">Membrane</keyword>
<evidence type="ECO:0000256" key="1">
    <source>
        <dbReference type="SAM" id="Phobius"/>
    </source>
</evidence>
<keyword evidence="1" id="KW-0812">Transmembrane</keyword>
<dbReference type="EMBL" id="RJJR01000015">
    <property type="protein sequence ID" value="RNI33970.1"/>
    <property type="molecule type" value="Genomic_DNA"/>
</dbReference>
<feature type="transmembrane region" description="Helical" evidence="1">
    <location>
        <begin position="243"/>
        <end position="261"/>
    </location>
</feature>
<sequence>MSNISNKFKKRKKAIELIKSINENPSGYLLIHYSCESFIDTPNGNTPRVTSIAVRYFDSAQTKSFSIHKMAELNNISTKDIYNHYDKLEREMLHSFFDFVKNHLSYKWIHINMRDINYGFEAIEHRYSVLGGEPITINDNLKIDFARILIDKYGTTYSSHPRFETLYKRNKLTMLNFLTGKEEALAFQNREYVKLHLSTLRKIDNLHNIVIRDYDGNLKTDFSFIKFYGYSPQGIFYLIQESWFFALLSVIAVIIISFIIGKLF</sequence>
<evidence type="ECO:0000313" key="3">
    <source>
        <dbReference type="Proteomes" id="UP000267223"/>
    </source>
</evidence>
<reference evidence="2 3" key="1">
    <citation type="submission" date="2018-11" db="EMBL/GenBank/DDBJ databases">
        <title>Draft genome sequence of Ferruginibacter sp. BO-59.</title>
        <authorList>
            <person name="Im W.T."/>
        </authorList>
    </citation>
    <scope>NUCLEOTIDE SEQUENCE [LARGE SCALE GENOMIC DNA]</scope>
    <source>
        <strain evidence="2 3">BO-59</strain>
    </source>
</reference>
<dbReference type="Proteomes" id="UP000267223">
    <property type="component" value="Unassembled WGS sequence"/>
</dbReference>
<organism evidence="2 3">
    <name type="scientific">Hanamia caeni</name>
    <dbReference type="NCBI Taxonomy" id="2294116"/>
    <lineage>
        <taxon>Bacteria</taxon>
        <taxon>Pseudomonadati</taxon>
        <taxon>Bacteroidota</taxon>
        <taxon>Chitinophagia</taxon>
        <taxon>Chitinophagales</taxon>
        <taxon>Chitinophagaceae</taxon>
        <taxon>Hanamia</taxon>
    </lineage>
</organism>
<dbReference type="OrthoDB" id="7889003at2"/>